<evidence type="ECO:0000313" key="9">
    <source>
        <dbReference type="Proteomes" id="UP001161406"/>
    </source>
</evidence>
<feature type="transmembrane region" description="Helical" evidence="7">
    <location>
        <begin position="165"/>
        <end position="184"/>
    </location>
</feature>
<feature type="transmembrane region" description="Helical" evidence="7">
    <location>
        <begin position="422"/>
        <end position="445"/>
    </location>
</feature>
<evidence type="ECO:0000256" key="5">
    <source>
        <dbReference type="ARBA" id="ARBA00022989"/>
    </source>
</evidence>
<evidence type="ECO:0000256" key="6">
    <source>
        <dbReference type="ARBA" id="ARBA00023136"/>
    </source>
</evidence>
<feature type="transmembrane region" description="Helical" evidence="7">
    <location>
        <begin position="96"/>
        <end position="119"/>
    </location>
</feature>
<dbReference type="Pfam" id="PF13440">
    <property type="entry name" value="Polysacc_synt_3"/>
    <property type="match status" value="1"/>
</dbReference>
<keyword evidence="3" id="KW-1003">Cell membrane</keyword>
<dbReference type="InterPro" id="IPR050833">
    <property type="entry name" value="Poly_Biosynth_Transport"/>
</dbReference>
<protein>
    <submittedName>
        <fullName evidence="8">Lipopolysaccharide biosynthesis protein</fullName>
    </submittedName>
</protein>
<comment type="caution">
    <text evidence="8">The sequence shown here is derived from an EMBL/GenBank/DDBJ whole genome shotgun (WGS) entry which is preliminary data.</text>
</comment>
<sequence length="497" mass="53261">MSVANETGPGPVLDHVRTNRSGAAIRGVLWSVVNSFAPAALGILVFMATSRVLSPAEFGIVSYAASIAMLGTAIAPAGFSEAIIQRSRIEPRHLDTVFWLCTGAALLIYAALCLVSLPLAGRLNEPILTALLPFIGIRVIFDMAAAVPNALLVRSMSFKKLAMRTTIASVVAALLCLALLWMGFGLWALAFSQLATAITTCIGALVSVRWLPRFRFSFHALGELGSFGLFASGNRIITLVSVDQLLIGTLLGPAGLGIYSFARRIFQILTDLITGALSSVSYALLSSLQNEREKLRDAYFLGTFASSVLSFPVFMGLALIADDFVPLAFGHNWVEAVPAVQAFCLLGLITSIGVLQSSLVKSQGQADLWFYYLIGKQVTTVLYVVLFYKWGVNALTLAIVIQNFIMWPPSVHMVIRILRVSAWAYLGTFATPVLATALMIGAGIFVKMELADADPVLRLAATIGVCAVVYGGAILILARKRLLAVKGMVLKKRKATA</sequence>
<keyword evidence="4 7" id="KW-0812">Transmembrane</keyword>
<dbReference type="PANTHER" id="PTHR30250:SF10">
    <property type="entry name" value="LIPOPOLYSACCHARIDE BIOSYNTHESIS PROTEIN WZXC"/>
    <property type="match status" value="1"/>
</dbReference>
<gene>
    <name evidence="8" type="ORF">GCM10007913_12230</name>
</gene>
<keyword evidence="5 7" id="KW-1133">Transmembrane helix</keyword>
<reference evidence="8" key="1">
    <citation type="journal article" date="2014" name="Int. J. Syst. Evol. Microbiol.">
        <title>Complete genome of a new Firmicutes species belonging to the dominant human colonic microbiota ('Ruminococcus bicirculans') reveals two chromosomes and a selective capacity to utilize plant glucans.</title>
        <authorList>
            <consortium name="NISC Comparative Sequencing Program"/>
            <person name="Wegmann U."/>
            <person name="Louis P."/>
            <person name="Goesmann A."/>
            <person name="Henrissat B."/>
            <person name="Duncan S.H."/>
            <person name="Flint H.J."/>
        </authorList>
    </citation>
    <scope>NUCLEOTIDE SEQUENCE</scope>
    <source>
        <strain evidence="8">NBRC 103855</strain>
    </source>
</reference>
<feature type="transmembrane region" description="Helical" evidence="7">
    <location>
        <begin position="394"/>
        <end position="415"/>
    </location>
</feature>
<keyword evidence="9" id="KW-1185">Reference proteome</keyword>
<dbReference type="RefSeq" id="WP_284388922.1">
    <property type="nucleotide sequence ID" value="NZ_BSNG01000001.1"/>
</dbReference>
<proteinExistence type="inferred from homology"/>
<keyword evidence="6 7" id="KW-0472">Membrane</keyword>
<feature type="transmembrane region" description="Helical" evidence="7">
    <location>
        <begin position="60"/>
        <end position="84"/>
    </location>
</feature>
<dbReference type="EMBL" id="BSNG01000001">
    <property type="protein sequence ID" value="GLQ09291.1"/>
    <property type="molecule type" value="Genomic_DNA"/>
</dbReference>
<comment type="subcellular location">
    <subcellularLocation>
        <location evidence="1">Cell membrane</location>
        <topology evidence="1">Multi-pass membrane protein</topology>
    </subcellularLocation>
</comment>
<feature type="transmembrane region" description="Helical" evidence="7">
    <location>
        <begin position="131"/>
        <end position="153"/>
    </location>
</feature>
<organism evidence="8 9">
    <name type="scientific">Devosia yakushimensis</name>
    <dbReference type="NCBI Taxonomy" id="470028"/>
    <lineage>
        <taxon>Bacteria</taxon>
        <taxon>Pseudomonadati</taxon>
        <taxon>Pseudomonadota</taxon>
        <taxon>Alphaproteobacteria</taxon>
        <taxon>Hyphomicrobiales</taxon>
        <taxon>Devosiaceae</taxon>
        <taxon>Devosia</taxon>
    </lineage>
</organism>
<feature type="transmembrane region" description="Helical" evidence="7">
    <location>
        <begin position="457"/>
        <end position="478"/>
    </location>
</feature>
<dbReference type="Proteomes" id="UP001161406">
    <property type="component" value="Unassembled WGS sequence"/>
</dbReference>
<feature type="transmembrane region" description="Helical" evidence="7">
    <location>
        <begin position="368"/>
        <end position="388"/>
    </location>
</feature>
<dbReference type="CDD" id="cd13127">
    <property type="entry name" value="MATE_tuaB_like"/>
    <property type="match status" value="1"/>
</dbReference>
<feature type="transmembrane region" description="Helical" evidence="7">
    <location>
        <begin position="298"/>
        <end position="321"/>
    </location>
</feature>
<reference evidence="8" key="2">
    <citation type="submission" date="2023-01" db="EMBL/GenBank/DDBJ databases">
        <title>Draft genome sequence of Devosia yakushimensis strain NBRC 103855.</title>
        <authorList>
            <person name="Sun Q."/>
            <person name="Mori K."/>
        </authorList>
    </citation>
    <scope>NUCLEOTIDE SEQUENCE</scope>
    <source>
        <strain evidence="8">NBRC 103855</strain>
    </source>
</reference>
<accession>A0ABQ5UCV1</accession>
<evidence type="ECO:0000256" key="4">
    <source>
        <dbReference type="ARBA" id="ARBA00022692"/>
    </source>
</evidence>
<feature type="transmembrane region" description="Helical" evidence="7">
    <location>
        <begin position="265"/>
        <end position="286"/>
    </location>
</feature>
<feature type="transmembrane region" description="Helical" evidence="7">
    <location>
        <begin position="190"/>
        <end position="211"/>
    </location>
</feature>
<name>A0ABQ5UCV1_9HYPH</name>
<dbReference type="PANTHER" id="PTHR30250">
    <property type="entry name" value="PST FAMILY PREDICTED COLANIC ACID TRANSPORTER"/>
    <property type="match status" value="1"/>
</dbReference>
<evidence type="ECO:0000256" key="2">
    <source>
        <dbReference type="ARBA" id="ARBA00007430"/>
    </source>
</evidence>
<evidence type="ECO:0000256" key="3">
    <source>
        <dbReference type="ARBA" id="ARBA00022475"/>
    </source>
</evidence>
<feature type="transmembrane region" description="Helical" evidence="7">
    <location>
        <begin position="333"/>
        <end position="356"/>
    </location>
</feature>
<evidence type="ECO:0000313" key="8">
    <source>
        <dbReference type="EMBL" id="GLQ09291.1"/>
    </source>
</evidence>
<evidence type="ECO:0000256" key="7">
    <source>
        <dbReference type="SAM" id="Phobius"/>
    </source>
</evidence>
<feature type="transmembrane region" description="Helical" evidence="7">
    <location>
        <begin position="236"/>
        <end position="259"/>
    </location>
</feature>
<comment type="similarity">
    <text evidence="2">Belongs to the polysaccharide synthase family.</text>
</comment>
<evidence type="ECO:0000256" key="1">
    <source>
        <dbReference type="ARBA" id="ARBA00004651"/>
    </source>
</evidence>
<feature type="transmembrane region" description="Helical" evidence="7">
    <location>
        <begin position="27"/>
        <end position="48"/>
    </location>
</feature>